<keyword evidence="4" id="KW-1185">Reference proteome</keyword>
<evidence type="ECO:0000256" key="2">
    <source>
        <dbReference type="SAM" id="Phobius"/>
    </source>
</evidence>
<dbReference type="Proteomes" id="UP001190700">
    <property type="component" value="Unassembled WGS sequence"/>
</dbReference>
<dbReference type="EMBL" id="LGRX02026376">
    <property type="protein sequence ID" value="KAK3250969.1"/>
    <property type="molecule type" value="Genomic_DNA"/>
</dbReference>
<keyword evidence="2" id="KW-1133">Transmembrane helix</keyword>
<comment type="caution">
    <text evidence="3">The sequence shown here is derived from an EMBL/GenBank/DDBJ whole genome shotgun (WGS) entry which is preliminary data.</text>
</comment>
<dbReference type="AlphaFoldDB" id="A0AAE0CB14"/>
<feature type="region of interest" description="Disordered" evidence="1">
    <location>
        <begin position="1"/>
        <end position="27"/>
    </location>
</feature>
<evidence type="ECO:0000256" key="1">
    <source>
        <dbReference type="SAM" id="MobiDB-lite"/>
    </source>
</evidence>
<feature type="transmembrane region" description="Helical" evidence="2">
    <location>
        <begin position="122"/>
        <end position="145"/>
    </location>
</feature>
<evidence type="ECO:0000313" key="3">
    <source>
        <dbReference type="EMBL" id="KAK3250969.1"/>
    </source>
</evidence>
<name>A0AAE0CB14_9CHLO</name>
<reference evidence="3 4" key="1">
    <citation type="journal article" date="2015" name="Genome Biol. Evol.">
        <title>Comparative Genomics of a Bacterivorous Green Alga Reveals Evolutionary Causalities and Consequences of Phago-Mixotrophic Mode of Nutrition.</title>
        <authorList>
            <person name="Burns J.A."/>
            <person name="Paasch A."/>
            <person name="Narechania A."/>
            <person name="Kim E."/>
        </authorList>
    </citation>
    <scope>NUCLEOTIDE SEQUENCE [LARGE SCALE GENOMIC DNA]</scope>
    <source>
        <strain evidence="3 4">PLY_AMNH</strain>
    </source>
</reference>
<accession>A0AAE0CB14</accession>
<sequence length="148" mass="16356">MLSKSEADVTQEDTLTPSLNLPDKARGTSSRKFQDILHRIMNKEHDKSSDTLQALLRGNILGQTSYVPACPTVSDDADSVGVPMFHTRSSFITRDFGSQKLLLTVAVFSVAKRYCKCNDSKYVVTVAFQDLLMVAFHSLGVAVLLEEK</sequence>
<keyword evidence="2" id="KW-0812">Transmembrane</keyword>
<organism evidence="3 4">
    <name type="scientific">Cymbomonas tetramitiformis</name>
    <dbReference type="NCBI Taxonomy" id="36881"/>
    <lineage>
        <taxon>Eukaryota</taxon>
        <taxon>Viridiplantae</taxon>
        <taxon>Chlorophyta</taxon>
        <taxon>Pyramimonadophyceae</taxon>
        <taxon>Pyramimonadales</taxon>
        <taxon>Pyramimonadaceae</taxon>
        <taxon>Cymbomonas</taxon>
    </lineage>
</organism>
<keyword evidence="2" id="KW-0472">Membrane</keyword>
<evidence type="ECO:0000313" key="4">
    <source>
        <dbReference type="Proteomes" id="UP001190700"/>
    </source>
</evidence>
<protein>
    <submittedName>
        <fullName evidence="3">Uncharacterized protein</fullName>
    </submittedName>
</protein>
<proteinExistence type="predicted"/>
<gene>
    <name evidence="3" type="ORF">CYMTET_39680</name>
</gene>